<dbReference type="Pfam" id="PF02518">
    <property type="entry name" value="HATPase_c"/>
    <property type="match status" value="1"/>
</dbReference>
<keyword evidence="13 14" id="KW-0472">Membrane</keyword>
<dbReference type="InterPro" id="IPR036890">
    <property type="entry name" value="HATPase_C_sf"/>
</dbReference>
<keyword evidence="8" id="KW-0547">Nucleotide-binding</keyword>
<dbReference type="SUPFAM" id="SSF55874">
    <property type="entry name" value="ATPase domain of HSP90 chaperone/DNA topoisomerase II/histidine kinase"/>
    <property type="match status" value="1"/>
</dbReference>
<proteinExistence type="predicted"/>
<keyword evidence="12" id="KW-0902">Two-component regulatory system</keyword>
<evidence type="ECO:0000313" key="17">
    <source>
        <dbReference type="EMBL" id="MFC4302535.1"/>
    </source>
</evidence>
<evidence type="ECO:0000256" key="10">
    <source>
        <dbReference type="ARBA" id="ARBA00022840"/>
    </source>
</evidence>
<dbReference type="EC" id="2.7.13.3" evidence="3"/>
<evidence type="ECO:0000256" key="4">
    <source>
        <dbReference type="ARBA" id="ARBA00022475"/>
    </source>
</evidence>
<dbReference type="GO" id="GO:0004673">
    <property type="term" value="F:protein histidine kinase activity"/>
    <property type="evidence" value="ECO:0007669"/>
    <property type="project" value="UniProtKB-EC"/>
</dbReference>
<evidence type="ECO:0000256" key="14">
    <source>
        <dbReference type="SAM" id="Phobius"/>
    </source>
</evidence>
<keyword evidence="5" id="KW-0597">Phosphoprotein</keyword>
<evidence type="ECO:0000256" key="6">
    <source>
        <dbReference type="ARBA" id="ARBA00022679"/>
    </source>
</evidence>
<evidence type="ECO:0000313" key="18">
    <source>
        <dbReference type="Proteomes" id="UP001595755"/>
    </source>
</evidence>
<dbReference type="InterPro" id="IPR005467">
    <property type="entry name" value="His_kinase_dom"/>
</dbReference>
<keyword evidence="6 17" id="KW-0808">Transferase</keyword>
<dbReference type="InterPro" id="IPR004358">
    <property type="entry name" value="Sig_transdc_His_kin-like_C"/>
</dbReference>
<dbReference type="RefSeq" id="WP_204600585.1">
    <property type="nucleotide sequence ID" value="NZ_JBHSED010000003.1"/>
</dbReference>
<sequence length="608" mass="67956">MFGHWNRLSRSFFGRLQWKLFVFFVILTVIPAILIGYVLYSNAYKGIEEKTGLYSEQIMVQSAGRLDALLTGIEDISLQIVSGVDIQQLIRDIAATGDREKESHAAAKLKQKLSQILSSKREIVGAQILMADQELAITSGEMMVPEDYKQSEEYRRALARAEPVYWRGTIRNRSPSMLYEYLTTLTRKIYDPSTGNVAAMLVLGTKEFALADTFSYIDLGPNGFVFIMDKEGKVVSHLSKKKLTQPADYSFVPQIRSARDGDPRMFSSSLDGQKFMITYAKSTATGWFVVSAIPYSYLMDRIVSVGKFSIQMYLILLVLAVAISLSISISISKPVKRLAAAMRKVEGGDLKVFVNLKSNNEIGVLGSSFNRMLKRINQLIDRVYEAEILQKDAEIKALQSQINPHFLYNTLSVIDSIATVKQEKEISQITQMLADIFRYSTNGNDQATIEEETGQLLRYLHIQKIRYGDDLKWQLIIDPTVRDCTIVKLLLQPIVENAVVHGIRQGGMIRIIVRPGEESLLLTIEDNGAGMTDDKLAALIERLEAAPNRLQSKVDGGVHIGLANVRHRIKSFYGERFGLAIVSSEGLGTKVTIEIPILREAVQAGHSA</sequence>
<dbReference type="PROSITE" id="PS50885">
    <property type="entry name" value="HAMP"/>
    <property type="match status" value="1"/>
</dbReference>
<feature type="transmembrane region" description="Helical" evidence="14">
    <location>
        <begin position="310"/>
        <end position="332"/>
    </location>
</feature>
<accession>A0ABV8S657</accession>
<dbReference type="SMART" id="SM00387">
    <property type="entry name" value="HATPase_c"/>
    <property type="match status" value="1"/>
</dbReference>
<evidence type="ECO:0000256" key="2">
    <source>
        <dbReference type="ARBA" id="ARBA00004651"/>
    </source>
</evidence>
<keyword evidence="10" id="KW-0067">ATP-binding</keyword>
<evidence type="ECO:0000259" key="15">
    <source>
        <dbReference type="PROSITE" id="PS50109"/>
    </source>
</evidence>
<keyword evidence="7 14" id="KW-0812">Transmembrane</keyword>
<keyword evidence="11 14" id="KW-1133">Transmembrane helix</keyword>
<keyword evidence="4" id="KW-1003">Cell membrane</keyword>
<dbReference type="Pfam" id="PF02743">
    <property type="entry name" value="dCache_1"/>
    <property type="match status" value="1"/>
</dbReference>
<evidence type="ECO:0000256" key="9">
    <source>
        <dbReference type="ARBA" id="ARBA00022777"/>
    </source>
</evidence>
<dbReference type="InterPro" id="IPR010559">
    <property type="entry name" value="Sig_transdc_His_kin_internal"/>
</dbReference>
<dbReference type="InterPro" id="IPR003660">
    <property type="entry name" value="HAMP_dom"/>
</dbReference>
<evidence type="ECO:0000256" key="12">
    <source>
        <dbReference type="ARBA" id="ARBA00023012"/>
    </source>
</evidence>
<dbReference type="Gene3D" id="3.30.565.10">
    <property type="entry name" value="Histidine kinase-like ATPase, C-terminal domain"/>
    <property type="match status" value="1"/>
</dbReference>
<protein>
    <recommendedName>
        <fullName evidence="3">histidine kinase</fullName>
        <ecNumber evidence="3">2.7.13.3</ecNumber>
    </recommendedName>
</protein>
<dbReference type="InterPro" id="IPR033479">
    <property type="entry name" value="dCache_1"/>
</dbReference>
<dbReference type="PROSITE" id="PS50109">
    <property type="entry name" value="HIS_KIN"/>
    <property type="match status" value="1"/>
</dbReference>
<dbReference type="InterPro" id="IPR003594">
    <property type="entry name" value="HATPase_dom"/>
</dbReference>
<evidence type="ECO:0000256" key="11">
    <source>
        <dbReference type="ARBA" id="ARBA00022989"/>
    </source>
</evidence>
<dbReference type="Proteomes" id="UP001595755">
    <property type="component" value="Unassembled WGS sequence"/>
</dbReference>
<dbReference type="CDD" id="cd12912">
    <property type="entry name" value="PDC2_MCP_like"/>
    <property type="match status" value="1"/>
</dbReference>
<dbReference type="Gene3D" id="3.30.450.20">
    <property type="entry name" value="PAS domain"/>
    <property type="match status" value="1"/>
</dbReference>
<dbReference type="PANTHER" id="PTHR34220:SF7">
    <property type="entry name" value="SENSOR HISTIDINE KINASE YPDA"/>
    <property type="match status" value="1"/>
</dbReference>
<evidence type="ECO:0000256" key="3">
    <source>
        <dbReference type="ARBA" id="ARBA00012438"/>
    </source>
</evidence>
<dbReference type="PRINTS" id="PR00344">
    <property type="entry name" value="BCTRLSENSOR"/>
</dbReference>
<dbReference type="Pfam" id="PF00672">
    <property type="entry name" value="HAMP"/>
    <property type="match status" value="1"/>
</dbReference>
<comment type="catalytic activity">
    <reaction evidence="1">
        <text>ATP + protein L-histidine = ADP + protein N-phospho-L-histidine.</text>
        <dbReference type="EC" id="2.7.13.3"/>
    </reaction>
</comment>
<dbReference type="CDD" id="cd06225">
    <property type="entry name" value="HAMP"/>
    <property type="match status" value="1"/>
</dbReference>
<evidence type="ECO:0000256" key="1">
    <source>
        <dbReference type="ARBA" id="ARBA00000085"/>
    </source>
</evidence>
<feature type="transmembrane region" description="Helical" evidence="14">
    <location>
        <begin position="20"/>
        <end position="40"/>
    </location>
</feature>
<feature type="domain" description="HAMP" evidence="16">
    <location>
        <begin position="329"/>
        <end position="381"/>
    </location>
</feature>
<feature type="domain" description="Histidine kinase" evidence="15">
    <location>
        <begin position="490"/>
        <end position="599"/>
    </location>
</feature>
<evidence type="ECO:0000259" key="16">
    <source>
        <dbReference type="PROSITE" id="PS50885"/>
    </source>
</evidence>
<feature type="transmembrane region" description="Helical" evidence="14">
    <location>
        <begin position="275"/>
        <end position="298"/>
    </location>
</feature>
<dbReference type="InterPro" id="IPR050640">
    <property type="entry name" value="Bact_2-comp_sensor_kinase"/>
</dbReference>
<keyword evidence="18" id="KW-1185">Reference proteome</keyword>
<keyword evidence="9 17" id="KW-0418">Kinase</keyword>
<dbReference type="SMART" id="SM00304">
    <property type="entry name" value="HAMP"/>
    <property type="match status" value="1"/>
</dbReference>
<dbReference type="PANTHER" id="PTHR34220">
    <property type="entry name" value="SENSOR HISTIDINE KINASE YPDA"/>
    <property type="match status" value="1"/>
</dbReference>
<name>A0ABV8S657_9BACL</name>
<evidence type="ECO:0000256" key="5">
    <source>
        <dbReference type="ARBA" id="ARBA00022553"/>
    </source>
</evidence>
<reference evidence="18" key="1">
    <citation type="journal article" date="2019" name="Int. J. Syst. Evol. Microbiol.">
        <title>The Global Catalogue of Microorganisms (GCM) 10K type strain sequencing project: providing services to taxonomists for standard genome sequencing and annotation.</title>
        <authorList>
            <consortium name="The Broad Institute Genomics Platform"/>
            <consortium name="The Broad Institute Genome Sequencing Center for Infectious Disease"/>
            <person name="Wu L."/>
            <person name="Ma J."/>
        </authorList>
    </citation>
    <scope>NUCLEOTIDE SEQUENCE [LARGE SCALE GENOMIC DNA]</scope>
    <source>
        <strain evidence="18">CGMCC 4.1641</strain>
    </source>
</reference>
<evidence type="ECO:0000256" key="7">
    <source>
        <dbReference type="ARBA" id="ARBA00022692"/>
    </source>
</evidence>
<dbReference type="SUPFAM" id="SSF158472">
    <property type="entry name" value="HAMP domain-like"/>
    <property type="match status" value="1"/>
</dbReference>
<comment type="subcellular location">
    <subcellularLocation>
        <location evidence="2">Cell membrane</location>
        <topology evidence="2">Multi-pass membrane protein</topology>
    </subcellularLocation>
</comment>
<dbReference type="Gene3D" id="6.10.340.10">
    <property type="match status" value="1"/>
</dbReference>
<evidence type="ECO:0000256" key="13">
    <source>
        <dbReference type="ARBA" id="ARBA00023136"/>
    </source>
</evidence>
<dbReference type="EMBL" id="JBHSED010000003">
    <property type="protein sequence ID" value="MFC4302535.1"/>
    <property type="molecule type" value="Genomic_DNA"/>
</dbReference>
<gene>
    <name evidence="17" type="ORF">ACFO1S_03660</name>
</gene>
<organism evidence="17 18">
    <name type="scientific">Cohnella boryungensis</name>
    <dbReference type="NCBI Taxonomy" id="768479"/>
    <lineage>
        <taxon>Bacteria</taxon>
        <taxon>Bacillati</taxon>
        <taxon>Bacillota</taxon>
        <taxon>Bacilli</taxon>
        <taxon>Bacillales</taxon>
        <taxon>Paenibacillaceae</taxon>
        <taxon>Cohnella</taxon>
    </lineage>
</organism>
<comment type="caution">
    <text evidence="17">The sequence shown here is derived from an EMBL/GenBank/DDBJ whole genome shotgun (WGS) entry which is preliminary data.</text>
</comment>
<evidence type="ECO:0000256" key="8">
    <source>
        <dbReference type="ARBA" id="ARBA00022741"/>
    </source>
</evidence>
<dbReference type="Pfam" id="PF06580">
    <property type="entry name" value="His_kinase"/>
    <property type="match status" value="1"/>
</dbReference>